<dbReference type="AlphaFoldDB" id="A0A8S0T282"/>
<evidence type="ECO:0000313" key="3">
    <source>
        <dbReference type="EMBL" id="CAA2998285.1"/>
    </source>
</evidence>
<dbReference type="InterPro" id="IPR001844">
    <property type="entry name" value="Cpn60/GroEL"/>
</dbReference>
<dbReference type="EMBL" id="CACTIH010005587">
    <property type="protein sequence ID" value="CAA2998285.1"/>
    <property type="molecule type" value="Genomic_DNA"/>
</dbReference>
<evidence type="ECO:0000256" key="2">
    <source>
        <dbReference type="ARBA" id="ARBA00023186"/>
    </source>
</evidence>
<protein>
    <submittedName>
        <fullName evidence="3">Chaperonin CPN60-like 2, mitochondrial</fullName>
    </submittedName>
</protein>
<dbReference type="InterPro" id="IPR027413">
    <property type="entry name" value="GROEL-like_equatorial_sf"/>
</dbReference>
<accession>A0A8S0T282</accession>
<organism evidence="3 4">
    <name type="scientific">Olea europaea subsp. europaea</name>
    <dbReference type="NCBI Taxonomy" id="158383"/>
    <lineage>
        <taxon>Eukaryota</taxon>
        <taxon>Viridiplantae</taxon>
        <taxon>Streptophyta</taxon>
        <taxon>Embryophyta</taxon>
        <taxon>Tracheophyta</taxon>
        <taxon>Spermatophyta</taxon>
        <taxon>Magnoliopsida</taxon>
        <taxon>eudicotyledons</taxon>
        <taxon>Gunneridae</taxon>
        <taxon>Pentapetalae</taxon>
        <taxon>asterids</taxon>
        <taxon>lamiids</taxon>
        <taxon>Lamiales</taxon>
        <taxon>Oleaceae</taxon>
        <taxon>Oleeae</taxon>
        <taxon>Olea</taxon>
    </lineage>
</organism>
<proteinExistence type="inferred from homology"/>
<dbReference type="SUPFAM" id="SSF48592">
    <property type="entry name" value="GroEL equatorial domain-like"/>
    <property type="match status" value="1"/>
</dbReference>
<sequence>MLSGVNELAEAVRVTMGPKGLRLSGSSSSQLLQGHNVIIEQSHGNPKVTKDGVTVAKSINFMDKAKNIGADLVKQVASATSKVTDDGNLFA</sequence>
<dbReference type="GO" id="GO:0140662">
    <property type="term" value="F:ATP-dependent protein folding chaperone"/>
    <property type="evidence" value="ECO:0007669"/>
    <property type="project" value="InterPro"/>
</dbReference>
<dbReference type="Gene3D" id="1.10.560.10">
    <property type="entry name" value="GroEL-like equatorial domain"/>
    <property type="match status" value="1"/>
</dbReference>
<name>A0A8S0T282_OLEEU</name>
<dbReference type="PANTHER" id="PTHR45633">
    <property type="entry name" value="60 KDA HEAT SHOCK PROTEIN, MITOCHONDRIAL"/>
    <property type="match status" value="1"/>
</dbReference>
<comment type="similarity">
    <text evidence="1">Belongs to the chaperonin (HSP60) family.</text>
</comment>
<keyword evidence="2" id="KW-0143">Chaperone</keyword>
<dbReference type="OrthoDB" id="1723571at2759"/>
<gene>
    <name evidence="3" type="ORF">OLEA9_A034364</name>
</gene>
<evidence type="ECO:0000256" key="1">
    <source>
        <dbReference type="ARBA" id="ARBA00006607"/>
    </source>
</evidence>
<keyword evidence="4" id="KW-1185">Reference proteome</keyword>
<dbReference type="Proteomes" id="UP000594638">
    <property type="component" value="Unassembled WGS sequence"/>
</dbReference>
<reference evidence="3 4" key="1">
    <citation type="submission" date="2019-12" db="EMBL/GenBank/DDBJ databases">
        <authorList>
            <person name="Alioto T."/>
            <person name="Alioto T."/>
            <person name="Gomez Garrido J."/>
        </authorList>
    </citation>
    <scope>NUCLEOTIDE SEQUENCE [LARGE SCALE GENOMIC DNA]</scope>
</reference>
<dbReference type="GO" id="GO:0042026">
    <property type="term" value="P:protein refolding"/>
    <property type="evidence" value="ECO:0007669"/>
    <property type="project" value="InterPro"/>
</dbReference>
<evidence type="ECO:0000313" key="4">
    <source>
        <dbReference type="Proteomes" id="UP000594638"/>
    </source>
</evidence>
<dbReference type="Gramene" id="OE9A034364T1">
    <property type="protein sequence ID" value="OE9A034364C1"/>
    <property type="gene ID" value="OE9A034364"/>
</dbReference>
<comment type="caution">
    <text evidence="3">The sequence shown here is derived from an EMBL/GenBank/DDBJ whole genome shotgun (WGS) entry which is preliminary data.</text>
</comment>